<dbReference type="Proteomes" id="UP000245998">
    <property type="component" value="Unassembled WGS sequence"/>
</dbReference>
<comment type="subcellular location">
    <subcellularLocation>
        <location evidence="1">Cell membrane</location>
        <topology evidence="1">Multi-pass membrane protein</topology>
    </subcellularLocation>
</comment>
<keyword evidence="3 6" id="KW-0812">Transmembrane</keyword>
<evidence type="ECO:0000313" key="9">
    <source>
        <dbReference type="Proteomes" id="UP000245998"/>
    </source>
</evidence>
<evidence type="ECO:0000256" key="5">
    <source>
        <dbReference type="ARBA" id="ARBA00023136"/>
    </source>
</evidence>
<comment type="caution">
    <text evidence="8">The sequence shown here is derived from an EMBL/GenBank/DDBJ whole genome shotgun (WGS) entry which is preliminary data.</text>
</comment>
<accession>A0A2U1K704</accession>
<keyword evidence="4 6" id="KW-1133">Transmembrane helix</keyword>
<feature type="transmembrane region" description="Helical" evidence="6">
    <location>
        <begin position="252"/>
        <end position="272"/>
    </location>
</feature>
<evidence type="ECO:0000256" key="2">
    <source>
        <dbReference type="ARBA" id="ARBA00022448"/>
    </source>
</evidence>
<feature type="transmembrane region" description="Helical" evidence="6">
    <location>
        <begin position="20"/>
        <end position="43"/>
    </location>
</feature>
<evidence type="ECO:0000259" key="7">
    <source>
        <dbReference type="PROSITE" id="PS50850"/>
    </source>
</evidence>
<name>A0A2U1K704_9BACI</name>
<organism evidence="8 9">
    <name type="scientific">Pueribacillus theae</name>
    <dbReference type="NCBI Taxonomy" id="2171751"/>
    <lineage>
        <taxon>Bacteria</taxon>
        <taxon>Bacillati</taxon>
        <taxon>Bacillota</taxon>
        <taxon>Bacilli</taxon>
        <taxon>Bacillales</taxon>
        <taxon>Bacillaceae</taxon>
        <taxon>Pueribacillus</taxon>
    </lineage>
</organism>
<dbReference type="InterPro" id="IPR036259">
    <property type="entry name" value="MFS_trans_sf"/>
</dbReference>
<evidence type="ECO:0000313" key="8">
    <source>
        <dbReference type="EMBL" id="PWA13321.1"/>
    </source>
</evidence>
<proteinExistence type="predicted"/>
<dbReference type="PANTHER" id="PTHR23526">
    <property type="entry name" value="INTEGRAL MEMBRANE TRANSPORT PROTEIN-RELATED"/>
    <property type="match status" value="1"/>
</dbReference>
<keyword evidence="5 6" id="KW-0472">Membrane</keyword>
<dbReference type="RefSeq" id="WP_116552826.1">
    <property type="nucleotide sequence ID" value="NZ_QCZG01000001.1"/>
</dbReference>
<feature type="transmembrane region" description="Helical" evidence="6">
    <location>
        <begin position="176"/>
        <end position="195"/>
    </location>
</feature>
<feature type="transmembrane region" description="Helical" evidence="6">
    <location>
        <begin position="223"/>
        <end position="246"/>
    </location>
</feature>
<keyword evidence="9" id="KW-1185">Reference proteome</keyword>
<feature type="domain" description="Major facilitator superfamily (MFS) profile" evidence="7">
    <location>
        <begin position="1"/>
        <end position="199"/>
    </location>
</feature>
<dbReference type="SUPFAM" id="SSF103473">
    <property type="entry name" value="MFS general substrate transporter"/>
    <property type="match status" value="1"/>
</dbReference>
<dbReference type="InterPro" id="IPR011701">
    <property type="entry name" value="MFS"/>
</dbReference>
<feature type="transmembrane region" description="Helical" evidence="6">
    <location>
        <begin position="353"/>
        <end position="373"/>
    </location>
</feature>
<dbReference type="Pfam" id="PF07690">
    <property type="entry name" value="MFS_1"/>
    <property type="match status" value="1"/>
</dbReference>
<feature type="transmembrane region" description="Helical" evidence="6">
    <location>
        <begin position="81"/>
        <end position="100"/>
    </location>
</feature>
<protein>
    <submittedName>
        <fullName evidence="8">MFS transporter</fullName>
    </submittedName>
</protein>
<dbReference type="OrthoDB" id="2086294at2"/>
<feature type="transmembrane region" description="Helical" evidence="6">
    <location>
        <begin position="309"/>
        <end position="329"/>
    </location>
</feature>
<feature type="transmembrane region" description="Helical" evidence="6">
    <location>
        <begin position="49"/>
        <end position="69"/>
    </location>
</feature>
<gene>
    <name evidence="8" type="ORF">DCC39_00025</name>
</gene>
<dbReference type="PROSITE" id="PS50850">
    <property type="entry name" value="MFS"/>
    <property type="match status" value="1"/>
</dbReference>
<dbReference type="EMBL" id="QCZG01000001">
    <property type="protein sequence ID" value="PWA13321.1"/>
    <property type="molecule type" value="Genomic_DNA"/>
</dbReference>
<dbReference type="PANTHER" id="PTHR23526:SF2">
    <property type="entry name" value="MAJOR FACILITATOR SUPERFAMILY (MFS) PROFILE DOMAIN-CONTAINING PROTEIN"/>
    <property type="match status" value="1"/>
</dbReference>
<dbReference type="AlphaFoldDB" id="A0A2U1K704"/>
<feature type="transmembrane region" description="Helical" evidence="6">
    <location>
        <begin position="141"/>
        <end position="164"/>
    </location>
</feature>
<feature type="transmembrane region" description="Helical" evidence="6">
    <location>
        <begin position="284"/>
        <end position="303"/>
    </location>
</feature>
<dbReference type="InterPro" id="IPR052528">
    <property type="entry name" value="Sugar_transport-like"/>
</dbReference>
<feature type="transmembrane region" description="Helical" evidence="6">
    <location>
        <begin position="379"/>
        <end position="396"/>
    </location>
</feature>
<dbReference type="GO" id="GO:0022857">
    <property type="term" value="F:transmembrane transporter activity"/>
    <property type="evidence" value="ECO:0007669"/>
    <property type="project" value="InterPro"/>
</dbReference>
<keyword evidence="2" id="KW-0813">Transport</keyword>
<reference evidence="8 9" key="1">
    <citation type="submission" date="2018-04" db="EMBL/GenBank/DDBJ databases">
        <title>Camelliibacillus theae gen. nov., sp. nov., isolated from Pu'er tea.</title>
        <authorList>
            <person name="Niu L."/>
        </authorList>
    </citation>
    <scope>NUCLEOTIDE SEQUENCE [LARGE SCALE GENOMIC DNA]</scope>
    <source>
        <strain evidence="8 9">T8</strain>
    </source>
</reference>
<evidence type="ECO:0000256" key="3">
    <source>
        <dbReference type="ARBA" id="ARBA00022692"/>
    </source>
</evidence>
<dbReference type="InterPro" id="IPR020846">
    <property type="entry name" value="MFS_dom"/>
</dbReference>
<evidence type="ECO:0000256" key="4">
    <source>
        <dbReference type="ARBA" id="ARBA00022989"/>
    </source>
</evidence>
<dbReference type="GO" id="GO:0005886">
    <property type="term" value="C:plasma membrane"/>
    <property type="evidence" value="ECO:0007669"/>
    <property type="project" value="UniProtKB-SubCell"/>
</dbReference>
<sequence length="410" mass="46478">MNILKKILGNIEVTRGLSLLILIGGLYSLSIALSNTFVNVFLWKQTGKFIDIAVYNLAIVVLEPIAFLFAGKIAKKIDRVIVLRIGVIFLSAFYLAVLLSGERASAYIVLLGALLGIGYGFYWLAYNVLTFEITEPETRDFFNGFLGVMTSFSGIVGPIFAGFIISSMEKFTGYKIIFSFSLLLFVGAVVLSFFLHRRAAKGSFAFRDVFQEKKRNRNWRNILYAHFFQGLREGTFAFVIVVWVFIITKSELALGAFNFVMSTVQLLAYYAVARFIKKQNRKKAILAGGIILYAAVYIILFKLTYPGLLFYAAVISIAYPLLLVPYQSITYDVIGTAKKAADFRVEYIVFRELYVNVGRIFSILAFIICVSMFKEESIRYLMMVLGAGHLILYFFVRKISFKKMNRAIWQ</sequence>
<evidence type="ECO:0000256" key="1">
    <source>
        <dbReference type="ARBA" id="ARBA00004651"/>
    </source>
</evidence>
<feature type="transmembrane region" description="Helical" evidence="6">
    <location>
        <begin position="106"/>
        <end position="129"/>
    </location>
</feature>
<dbReference type="Gene3D" id="1.20.1250.20">
    <property type="entry name" value="MFS general substrate transporter like domains"/>
    <property type="match status" value="1"/>
</dbReference>
<evidence type="ECO:0000256" key="6">
    <source>
        <dbReference type="SAM" id="Phobius"/>
    </source>
</evidence>